<keyword evidence="4" id="KW-1185">Reference proteome</keyword>
<sequence length="269" mass="27063">MSISLSRILLPSLIAALSLVGCSAPAATDGAADPAVVDFTSSLAHVHGLHVNADGTVLAGSHTGLFAIGSSGNLTRVGSSDDDFMGLSGVPATDTLFTSGHPGESSTAANPLGLRSSNDGGMSWSDRSLEGQVDFHALAADGRILVGFDGSTGLLVSADSGSTWTPGAAAPAASLAITSSGVWAVTPDGLQHSTDTARTFSPVLDAPNLVLLAGAGDALWGIDTDGYAWRSRNGADWQKRSATGSVEALTAVDYDTAYAASPQALYTLT</sequence>
<dbReference type="PROSITE" id="PS51257">
    <property type="entry name" value="PROKAR_LIPOPROTEIN"/>
    <property type="match status" value="1"/>
</dbReference>
<feature type="signal peptide" evidence="2">
    <location>
        <begin position="1"/>
        <end position="26"/>
    </location>
</feature>
<gene>
    <name evidence="3" type="ORF">R3P95_23800</name>
</gene>
<organism evidence="3 4">
    <name type="scientific">Rhodococcus cercidiphylli</name>
    <dbReference type="NCBI Taxonomy" id="489916"/>
    <lineage>
        <taxon>Bacteria</taxon>
        <taxon>Bacillati</taxon>
        <taxon>Actinomycetota</taxon>
        <taxon>Actinomycetes</taxon>
        <taxon>Mycobacteriales</taxon>
        <taxon>Nocardiaceae</taxon>
        <taxon>Rhodococcus</taxon>
    </lineage>
</organism>
<dbReference type="NCBIfam" id="NF045728">
    <property type="entry name" value="glycosyl_F510_1955"/>
    <property type="match status" value="1"/>
</dbReference>
<dbReference type="SUPFAM" id="SSF110296">
    <property type="entry name" value="Oligoxyloglucan reducing end-specific cellobiohydrolase"/>
    <property type="match status" value="1"/>
</dbReference>
<accession>A0ABU4B569</accession>
<dbReference type="Gene3D" id="2.130.10.10">
    <property type="entry name" value="YVTN repeat-like/Quinoprotein amine dehydrogenase"/>
    <property type="match status" value="1"/>
</dbReference>
<dbReference type="Proteomes" id="UP001185899">
    <property type="component" value="Unassembled WGS sequence"/>
</dbReference>
<protein>
    <submittedName>
        <fullName evidence="3">Exo-alpha-sialidase</fullName>
    </submittedName>
</protein>
<keyword evidence="2" id="KW-0732">Signal</keyword>
<evidence type="ECO:0000313" key="3">
    <source>
        <dbReference type="EMBL" id="MDV6233588.1"/>
    </source>
</evidence>
<feature type="compositionally biased region" description="Polar residues" evidence="1">
    <location>
        <begin position="104"/>
        <end position="120"/>
    </location>
</feature>
<proteinExistence type="predicted"/>
<dbReference type="RefSeq" id="WP_032401329.1">
    <property type="nucleotide sequence ID" value="NZ_JAWLKE010000011.1"/>
</dbReference>
<evidence type="ECO:0000256" key="2">
    <source>
        <dbReference type="SAM" id="SignalP"/>
    </source>
</evidence>
<evidence type="ECO:0000256" key="1">
    <source>
        <dbReference type="SAM" id="MobiDB-lite"/>
    </source>
</evidence>
<dbReference type="InterPro" id="IPR054817">
    <property type="entry name" value="Glycosyl_F510_1955-like"/>
</dbReference>
<dbReference type="InterPro" id="IPR015943">
    <property type="entry name" value="WD40/YVTN_repeat-like_dom_sf"/>
</dbReference>
<evidence type="ECO:0000313" key="4">
    <source>
        <dbReference type="Proteomes" id="UP001185899"/>
    </source>
</evidence>
<feature type="region of interest" description="Disordered" evidence="1">
    <location>
        <begin position="95"/>
        <end position="125"/>
    </location>
</feature>
<feature type="chain" id="PRO_5046472105" evidence="2">
    <location>
        <begin position="27"/>
        <end position="269"/>
    </location>
</feature>
<name>A0ABU4B569_9NOCA</name>
<comment type="caution">
    <text evidence="3">The sequence shown here is derived from an EMBL/GenBank/DDBJ whole genome shotgun (WGS) entry which is preliminary data.</text>
</comment>
<reference evidence="3 4" key="1">
    <citation type="submission" date="2023-10" db="EMBL/GenBank/DDBJ databases">
        <title>Development of a sustainable strategy for remediation of hydrocarbon-contaminated territories based on the waste exchange concept.</title>
        <authorList>
            <person name="Krivoruchko A."/>
        </authorList>
    </citation>
    <scope>NUCLEOTIDE SEQUENCE [LARGE SCALE GENOMIC DNA]</scope>
    <source>
        <strain evidence="3 4">IEGM 1322</strain>
    </source>
</reference>
<dbReference type="EMBL" id="JAWLKE010000011">
    <property type="protein sequence ID" value="MDV6233588.1"/>
    <property type="molecule type" value="Genomic_DNA"/>
</dbReference>